<name>A0ABP1QFP6_9HEXA</name>
<sequence>MHEFKKILLIILEISKSASVRNCANKMLSYTCMFTAYQFTLQMKRLSNLSNYNQVLNDRTSVERGTMGTCIHDAHPHPLSQPQASSLTLIVCSKVLIIQLITYPANVCKTVQ</sequence>
<accession>A0ABP1QFP6</accession>
<evidence type="ECO:0008006" key="3">
    <source>
        <dbReference type="Google" id="ProtNLM"/>
    </source>
</evidence>
<comment type="caution">
    <text evidence="1">The sequence shown here is derived from an EMBL/GenBank/DDBJ whole genome shotgun (WGS) entry which is preliminary data.</text>
</comment>
<evidence type="ECO:0000313" key="2">
    <source>
        <dbReference type="Proteomes" id="UP001642540"/>
    </source>
</evidence>
<evidence type="ECO:0000313" key="1">
    <source>
        <dbReference type="EMBL" id="CAL8101553.1"/>
    </source>
</evidence>
<organism evidence="1 2">
    <name type="scientific">Orchesella dallaii</name>
    <dbReference type="NCBI Taxonomy" id="48710"/>
    <lineage>
        <taxon>Eukaryota</taxon>
        <taxon>Metazoa</taxon>
        <taxon>Ecdysozoa</taxon>
        <taxon>Arthropoda</taxon>
        <taxon>Hexapoda</taxon>
        <taxon>Collembola</taxon>
        <taxon>Entomobryomorpha</taxon>
        <taxon>Entomobryoidea</taxon>
        <taxon>Orchesellidae</taxon>
        <taxon>Orchesellinae</taxon>
        <taxon>Orchesella</taxon>
    </lineage>
</organism>
<reference evidence="1 2" key="1">
    <citation type="submission" date="2024-08" db="EMBL/GenBank/DDBJ databases">
        <authorList>
            <person name="Cucini C."/>
            <person name="Frati F."/>
        </authorList>
    </citation>
    <scope>NUCLEOTIDE SEQUENCE [LARGE SCALE GENOMIC DNA]</scope>
</reference>
<protein>
    <recommendedName>
        <fullName evidence="3">Secreted protein</fullName>
    </recommendedName>
</protein>
<keyword evidence="2" id="KW-1185">Reference proteome</keyword>
<dbReference type="EMBL" id="CAXLJM020000033">
    <property type="protein sequence ID" value="CAL8101553.1"/>
    <property type="molecule type" value="Genomic_DNA"/>
</dbReference>
<gene>
    <name evidence="1" type="ORF">ODALV1_LOCUS10877</name>
</gene>
<proteinExistence type="predicted"/>
<dbReference type="Proteomes" id="UP001642540">
    <property type="component" value="Unassembled WGS sequence"/>
</dbReference>